<dbReference type="EMBL" id="BRXW01000353">
    <property type="protein sequence ID" value="GMH47115.1"/>
    <property type="molecule type" value="Genomic_DNA"/>
</dbReference>
<name>A0A9W6ZAX9_9STRA</name>
<evidence type="ECO:0000313" key="2">
    <source>
        <dbReference type="EMBL" id="GMH47115.1"/>
    </source>
</evidence>
<dbReference type="Proteomes" id="UP001165122">
    <property type="component" value="Unassembled WGS sequence"/>
</dbReference>
<feature type="compositionally biased region" description="Basic residues" evidence="1">
    <location>
        <begin position="186"/>
        <end position="195"/>
    </location>
</feature>
<keyword evidence="3" id="KW-1185">Reference proteome</keyword>
<feature type="compositionally biased region" description="Polar residues" evidence="1">
    <location>
        <begin position="161"/>
        <end position="170"/>
    </location>
</feature>
<feature type="region of interest" description="Disordered" evidence="1">
    <location>
        <begin position="33"/>
        <end position="76"/>
    </location>
</feature>
<dbReference type="OrthoDB" id="10460053at2759"/>
<proteinExistence type="predicted"/>
<evidence type="ECO:0000313" key="3">
    <source>
        <dbReference type="Proteomes" id="UP001165122"/>
    </source>
</evidence>
<reference evidence="3" key="1">
    <citation type="journal article" date="2023" name="Commun. Biol.">
        <title>Genome analysis of Parmales, the sister group of diatoms, reveals the evolutionary specialization of diatoms from phago-mixotrophs to photoautotrophs.</title>
        <authorList>
            <person name="Ban H."/>
            <person name="Sato S."/>
            <person name="Yoshikawa S."/>
            <person name="Yamada K."/>
            <person name="Nakamura Y."/>
            <person name="Ichinomiya M."/>
            <person name="Sato N."/>
            <person name="Blanc-Mathieu R."/>
            <person name="Endo H."/>
            <person name="Kuwata A."/>
            <person name="Ogata H."/>
        </authorList>
    </citation>
    <scope>NUCLEOTIDE SEQUENCE [LARGE SCALE GENOMIC DNA]</scope>
    <source>
        <strain evidence="3">NIES 3700</strain>
    </source>
</reference>
<feature type="compositionally biased region" description="Basic and acidic residues" evidence="1">
    <location>
        <begin position="36"/>
        <end position="45"/>
    </location>
</feature>
<feature type="compositionally biased region" description="Low complexity" evidence="1">
    <location>
        <begin position="113"/>
        <end position="138"/>
    </location>
</feature>
<feature type="compositionally biased region" description="Basic residues" evidence="1">
    <location>
        <begin position="212"/>
        <end position="223"/>
    </location>
</feature>
<feature type="region of interest" description="Disordered" evidence="1">
    <location>
        <begin position="89"/>
        <end position="223"/>
    </location>
</feature>
<organism evidence="2 3">
    <name type="scientific">Triparma laevis f. longispina</name>
    <dbReference type="NCBI Taxonomy" id="1714387"/>
    <lineage>
        <taxon>Eukaryota</taxon>
        <taxon>Sar</taxon>
        <taxon>Stramenopiles</taxon>
        <taxon>Ochrophyta</taxon>
        <taxon>Bolidophyceae</taxon>
        <taxon>Parmales</taxon>
        <taxon>Triparmaceae</taxon>
        <taxon>Triparma</taxon>
    </lineage>
</organism>
<feature type="compositionally biased region" description="Basic and acidic residues" evidence="1">
    <location>
        <begin position="171"/>
        <end position="185"/>
    </location>
</feature>
<comment type="caution">
    <text evidence="2">The sequence shown here is derived from an EMBL/GenBank/DDBJ whole genome shotgun (WGS) entry which is preliminary data.</text>
</comment>
<feature type="compositionally biased region" description="Basic and acidic residues" evidence="1">
    <location>
        <begin position="139"/>
        <end position="160"/>
    </location>
</feature>
<protein>
    <submittedName>
        <fullName evidence="2">Uncharacterized protein</fullName>
    </submittedName>
</protein>
<evidence type="ECO:0000256" key="1">
    <source>
        <dbReference type="SAM" id="MobiDB-lite"/>
    </source>
</evidence>
<accession>A0A9W6ZAX9</accession>
<dbReference type="AlphaFoldDB" id="A0A9W6ZAX9"/>
<sequence>MQLLDVIGTLKDDGWTCMSSCASTDGCKTFYMSKGEPSRHQQKENDDMDDDDVVFVKPPKAPPRRRTSIRLGGDMPKAEEIVARKLSVTGSSPVLPTTDEKVEWAPGTVMVDNTPPASTPSSSSSSPNPTLNSSTSLSKEAREEKFFLEMKEKEKTRLQTEARNLSQMSQLEREKYEKELLEKNKHSQQKSKHMQRLSMTYRGGAAGGAKGGRGRGRGRGRGK</sequence>
<gene>
    <name evidence="2" type="ORF">TrLO_g10350</name>
</gene>